<gene>
    <name evidence="2" type="ORF">F0L68_21490</name>
</gene>
<dbReference type="OrthoDB" id="5402524at2"/>
<keyword evidence="3" id="KW-1185">Reference proteome</keyword>
<protein>
    <submittedName>
        <fullName evidence="2">DUF1345 domain-containing protein</fullName>
    </submittedName>
</protein>
<evidence type="ECO:0000313" key="2">
    <source>
        <dbReference type="EMBL" id="KAA2259503.1"/>
    </source>
</evidence>
<reference evidence="2 3" key="1">
    <citation type="submission" date="2019-09" db="EMBL/GenBank/DDBJ databases">
        <title>Goodfellowia gen. nov., a new genus of the Pseudonocardineae related to Actinoalloteichus, containing Goodfellowia coeruleoviolacea gen. nov., comb. nov. gen. nov., comb. nov.</title>
        <authorList>
            <person name="Labeda D."/>
        </authorList>
    </citation>
    <scope>NUCLEOTIDE SEQUENCE [LARGE SCALE GENOMIC DNA]</scope>
    <source>
        <strain evidence="2 3">AN110305</strain>
    </source>
</reference>
<comment type="caution">
    <text evidence="2">The sequence shown here is derived from an EMBL/GenBank/DDBJ whole genome shotgun (WGS) entry which is preliminary data.</text>
</comment>
<name>A0A5B2X8N0_9PSEU</name>
<dbReference type="SUPFAM" id="SSF81324">
    <property type="entry name" value="Voltage-gated potassium channels"/>
    <property type="match status" value="1"/>
</dbReference>
<feature type="transmembrane region" description="Helical" evidence="1">
    <location>
        <begin position="27"/>
        <end position="47"/>
    </location>
</feature>
<feature type="transmembrane region" description="Helical" evidence="1">
    <location>
        <begin position="206"/>
        <end position="227"/>
    </location>
</feature>
<sequence>MTSEDARPTQDGDEPAWRRVTERESRWPALITVAVTVVLQVALPDKLTLGPRWLVPGAAALMVVALLLINPDRLERHHKAHRMAALTMVAMVSIGNGFSAVVLVQHILNGSVGDQAGPLLSTGAVIYLTNIVVFAMWYWEFDRGGPGARAQGVKEYPDFLFPQMSTPEFAPTDWEPGFVDYLYLSFTNATAFSPTDVMPLRYWAKLLMLAQSAVSLLLVVLVVARAVNIMH</sequence>
<dbReference type="Proteomes" id="UP000323454">
    <property type="component" value="Unassembled WGS sequence"/>
</dbReference>
<accession>A0A5B2X8N0</accession>
<feature type="transmembrane region" description="Helical" evidence="1">
    <location>
        <begin position="53"/>
        <end position="71"/>
    </location>
</feature>
<dbReference type="AlphaFoldDB" id="A0A5B2X8N0"/>
<feature type="transmembrane region" description="Helical" evidence="1">
    <location>
        <begin position="83"/>
        <end position="107"/>
    </location>
</feature>
<evidence type="ECO:0000313" key="3">
    <source>
        <dbReference type="Proteomes" id="UP000323454"/>
    </source>
</evidence>
<keyword evidence="1" id="KW-1133">Transmembrane helix</keyword>
<reference evidence="2 3" key="2">
    <citation type="submission" date="2019-09" db="EMBL/GenBank/DDBJ databases">
        <authorList>
            <person name="Jin C."/>
        </authorList>
    </citation>
    <scope>NUCLEOTIDE SEQUENCE [LARGE SCALE GENOMIC DNA]</scope>
    <source>
        <strain evidence="2 3">AN110305</strain>
    </source>
</reference>
<feature type="transmembrane region" description="Helical" evidence="1">
    <location>
        <begin position="119"/>
        <end position="139"/>
    </location>
</feature>
<keyword evidence="1" id="KW-0812">Transmembrane</keyword>
<dbReference type="RefSeq" id="WP_149851416.1">
    <property type="nucleotide sequence ID" value="NZ_VUOB01000038.1"/>
</dbReference>
<dbReference type="EMBL" id="VUOB01000038">
    <property type="protein sequence ID" value="KAA2259503.1"/>
    <property type="molecule type" value="Genomic_DNA"/>
</dbReference>
<evidence type="ECO:0000256" key="1">
    <source>
        <dbReference type="SAM" id="Phobius"/>
    </source>
</evidence>
<organism evidence="2 3">
    <name type="scientific">Solihabitans fulvus</name>
    <dbReference type="NCBI Taxonomy" id="1892852"/>
    <lineage>
        <taxon>Bacteria</taxon>
        <taxon>Bacillati</taxon>
        <taxon>Actinomycetota</taxon>
        <taxon>Actinomycetes</taxon>
        <taxon>Pseudonocardiales</taxon>
        <taxon>Pseudonocardiaceae</taxon>
        <taxon>Solihabitans</taxon>
    </lineage>
</organism>
<keyword evidence="1" id="KW-0472">Membrane</keyword>
<proteinExistence type="predicted"/>